<evidence type="ECO:0000256" key="7">
    <source>
        <dbReference type="ARBA" id="ARBA00049120"/>
    </source>
</evidence>
<comment type="catalytic activity">
    <reaction evidence="7">
        <text>a 2'-deoxycytidine in DNA + S-adenosyl-L-methionine = an N(4)-methyl-2'-deoxycytidine in DNA + S-adenosyl-L-homocysteine + H(+)</text>
        <dbReference type="Rhea" id="RHEA:16857"/>
        <dbReference type="Rhea" id="RHEA-COMP:11369"/>
        <dbReference type="Rhea" id="RHEA-COMP:13674"/>
        <dbReference type="ChEBI" id="CHEBI:15378"/>
        <dbReference type="ChEBI" id="CHEBI:57856"/>
        <dbReference type="ChEBI" id="CHEBI:59789"/>
        <dbReference type="ChEBI" id="CHEBI:85452"/>
        <dbReference type="ChEBI" id="CHEBI:137933"/>
        <dbReference type="EC" id="2.1.1.113"/>
    </reaction>
</comment>
<dbReference type="EMBL" id="AAKLCC010000041">
    <property type="protein sequence ID" value="ECS9070899.1"/>
    <property type="molecule type" value="Genomic_DNA"/>
</dbReference>
<evidence type="ECO:0000256" key="1">
    <source>
        <dbReference type="ARBA" id="ARBA00010203"/>
    </source>
</evidence>
<dbReference type="EMBL" id="AAJEAI010000001">
    <property type="protein sequence ID" value="ECK9182045.1"/>
    <property type="molecule type" value="Genomic_DNA"/>
</dbReference>
<dbReference type="PANTHER" id="PTHR13370:SF3">
    <property type="entry name" value="TRNA (GUANINE(10)-N2)-METHYLTRANSFERASE HOMOLOG"/>
    <property type="match status" value="1"/>
</dbReference>
<name>A0A3R0D341_SALIN</name>
<dbReference type="AlphaFoldDB" id="A0A3R0D341"/>
<proteinExistence type="inferred from homology"/>
<organism evidence="10">
    <name type="scientific">Salmonella infantis</name>
    <dbReference type="NCBI Taxonomy" id="595"/>
    <lineage>
        <taxon>Bacteria</taxon>
        <taxon>Pseudomonadati</taxon>
        <taxon>Pseudomonadota</taxon>
        <taxon>Gammaproteobacteria</taxon>
        <taxon>Enterobacterales</taxon>
        <taxon>Enterobacteriaceae</taxon>
        <taxon>Salmonella</taxon>
    </lineage>
</organism>
<reference evidence="10" key="3">
    <citation type="submission" date="2019-07" db="EMBL/GenBank/DDBJ databases">
        <authorList>
            <consortium name="GenomeTrakr network: Whole genome sequencing for foodborne pathogen traceback"/>
        </authorList>
    </citation>
    <scope>NUCLEOTIDE SEQUENCE</scope>
    <source>
        <strain evidence="11">FSIS11809892</strain>
        <strain evidence="10">FSIS11920791</strain>
    </source>
</reference>
<dbReference type="Proteomes" id="UP000839930">
    <property type="component" value="Unassembled WGS sequence"/>
</dbReference>
<evidence type="ECO:0000256" key="3">
    <source>
        <dbReference type="ARBA" id="ARBA00022679"/>
    </source>
</evidence>
<dbReference type="PROSITE" id="PS00093">
    <property type="entry name" value="N4_MTASE"/>
    <property type="match status" value="1"/>
</dbReference>
<reference evidence="13 14" key="2">
    <citation type="journal article" date="2019" name="Int. J. Food Microbiol.">
        <title>Non-typhoidal Salmonella contamination in egg shells and contents from retail in Western Australia: Serovar diversity, multilocus sequence types, and phenotypic and genomic characterizations of antimicrobial resistance.</title>
        <authorList>
            <person name="Sodagari H.R."/>
            <person name="Mohammed A.B."/>
            <person name="Wang P."/>
            <person name="O'Dea M."/>
            <person name="Abraham S."/>
            <person name="Robertson I."/>
            <person name="Habib I."/>
        </authorList>
    </citation>
    <scope>NUCLEOTIDE SEQUENCE [LARGE SCALE GENOMIC DNA]</scope>
    <source>
        <strain evidence="13 14">RS45-4</strain>
    </source>
</reference>
<evidence type="ECO:0000313" key="13">
    <source>
        <dbReference type="EMBL" id="KAA0270501.1"/>
    </source>
</evidence>
<comment type="similarity">
    <text evidence="1">Belongs to the N(4)/N(6)-methyltransferase family. N(4) subfamily.</text>
</comment>
<evidence type="ECO:0000313" key="12">
    <source>
        <dbReference type="EMBL" id="HAA0003129.1"/>
    </source>
</evidence>
<evidence type="ECO:0000256" key="6">
    <source>
        <dbReference type="ARBA" id="ARBA00023125"/>
    </source>
</evidence>
<dbReference type="InterPro" id="IPR017985">
    <property type="entry name" value="MeTrfase_CN4_CS"/>
</dbReference>
<dbReference type="EMBL" id="VHLS01000002">
    <property type="protein sequence ID" value="KAA0270501.1"/>
    <property type="molecule type" value="Genomic_DNA"/>
</dbReference>
<evidence type="ECO:0000256" key="5">
    <source>
        <dbReference type="ARBA" id="ARBA00022747"/>
    </source>
</evidence>
<dbReference type="RefSeq" id="WP_023993350.1">
    <property type="nucleotide sequence ID" value="NZ_CAJCKB010000001.1"/>
</dbReference>
<evidence type="ECO:0000313" key="14">
    <source>
        <dbReference type="Proteomes" id="UP000322430"/>
    </source>
</evidence>
<evidence type="ECO:0000259" key="9">
    <source>
        <dbReference type="Pfam" id="PF01555"/>
    </source>
</evidence>
<keyword evidence="3" id="KW-0808">Transferase</keyword>
<dbReference type="EMBL" id="DAAAAB010000027">
    <property type="protein sequence ID" value="HAA0003129.1"/>
    <property type="molecule type" value="Genomic_DNA"/>
</dbReference>
<sequence length="376" mass="43101">MALNWIVLTHGSENLMTKADIPLKTERLHTVAPYIGKMRPEIAGWAIDTVSKPGELVYDPFCGSGTVLLEAWLKGRDTIGTDLNPYACLVSRAKLNPYEPNNSERVHVLLDKYSAFVEKIKPTIDLDEIPVWVKDFYNPQTLIELLAWVAVLKNNNDEFALACLLSIAHHQRPGFLSYPSSHTVPYLRTKKFPPHDFPELYEYRQVRPRLEKKIFRVYNSLPSIDYSLSRTVYQQDASTLELPRKVDAIITSPPYMGQLDYARDNRLRLYLMGVEDWSSLNKSISPSATRFVEQFSSCLNSWRKNLRHGGKLAIFVGTTTNTTKKRLDDIVIDLINNEWPDYELTDKISSEIPEARRARKNCKGSVAESLLIFEYK</sequence>
<dbReference type="GO" id="GO:0003677">
    <property type="term" value="F:DNA binding"/>
    <property type="evidence" value="ECO:0007669"/>
    <property type="project" value="UniProtKB-KW"/>
</dbReference>
<reference evidence="12" key="1">
    <citation type="journal article" date="2018" name="Genome Biol.">
        <title>SKESA: strategic k-mer extension for scrupulous assemblies.</title>
        <authorList>
            <person name="Souvorov A."/>
            <person name="Agarwala R."/>
            <person name="Lipman D.J."/>
        </authorList>
    </citation>
    <scope>NUCLEOTIDE SEQUENCE</scope>
    <source>
        <strain evidence="12">09-3053</strain>
    </source>
</reference>
<reference evidence="12" key="4">
    <citation type="submission" date="2019-10" db="EMBL/GenBank/DDBJ databases">
        <authorList>
            <consortium name="NCBI Pathogen Detection Project"/>
        </authorList>
    </citation>
    <scope>NUCLEOTIDE SEQUENCE</scope>
    <source>
        <strain evidence="12">09-3053</strain>
    </source>
</reference>
<accession>A0A3Y6Y093</accession>
<dbReference type="Proteomes" id="UP000322430">
    <property type="component" value="Unassembled WGS sequence"/>
</dbReference>
<keyword evidence="2" id="KW-0489">Methyltransferase</keyword>
<evidence type="ECO:0000256" key="2">
    <source>
        <dbReference type="ARBA" id="ARBA00022603"/>
    </source>
</evidence>
<dbReference type="InterPro" id="IPR001091">
    <property type="entry name" value="RM_Methyltransferase"/>
</dbReference>
<evidence type="ECO:0000256" key="8">
    <source>
        <dbReference type="RuleBase" id="RU362026"/>
    </source>
</evidence>
<dbReference type="Pfam" id="PF01555">
    <property type="entry name" value="N6_N4_Mtase"/>
    <property type="match status" value="1"/>
</dbReference>
<feature type="domain" description="DNA methylase N-4/N-6" evidence="9">
    <location>
        <begin position="47"/>
        <end position="88"/>
    </location>
</feature>
<dbReference type="PROSITE" id="PS01261">
    <property type="entry name" value="UPF0020"/>
    <property type="match status" value="1"/>
</dbReference>
<keyword evidence="5" id="KW-0680">Restriction system</keyword>
<dbReference type="InterPro" id="IPR002941">
    <property type="entry name" value="DNA_methylase_N4/N6"/>
</dbReference>
<dbReference type="PANTHER" id="PTHR13370">
    <property type="entry name" value="RNA METHYLASE-RELATED"/>
    <property type="match status" value="1"/>
</dbReference>
<dbReference type="GO" id="GO:0015667">
    <property type="term" value="F:site-specific DNA-methyltransferase (cytosine-N4-specific) activity"/>
    <property type="evidence" value="ECO:0007669"/>
    <property type="project" value="UniProtKB-EC"/>
</dbReference>
<dbReference type="GO" id="GO:0005737">
    <property type="term" value="C:cytoplasm"/>
    <property type="evidence" value="ECO:0007669"/>
    <property type="project" value="TreeGrafter"/>
</dbReference>
<dbReference type="REBASE" id="398864">
    <property type="entry name" value="M.SenS976ORF9235P"/>
</dbReference>
<protein>
    <recommendedName>
        <fullName evidence="8">Methyltransferase</fullName>
        <ecNumber evidence="8">2.1.1.-</ecNumber>
    </recommendedName>
</protein>
<keyword evidence="6" id="KW-0238">DNA-binding</keyword>
<evidence type="ECO:0000313" key="11">
    <source>
        <dbReference type="EMBL" id="ECS9070899.1"/>
    </source>
</evidence>
<dbReference type="PRINTS" id="PR00508">
    <property type="entry name" value="S21N4MTFRASE"/>
</dbReference>
<comment type="caution">
    <text evidence="10">The sequence shown here is derived from an EMBL/GenBank/DDBJ whole genome shotgun (WGS) entry which is preliminary data.</text>
</comment>
<evidence type="ECO:0000256" key="4">
    <source>
        <dbReference type="ARBA" id="ARBA00022691"/>
    </source>
</evidence>
<dbReference type="InterPro" id="IPR053943">
    <property type="entry name" value="RlmKL-like_Mtase_CS"/>
</dbReference>
<accession>A0A3R0D341</accession>
<dbReference type="EC" id="2.1.1.-" evidence="8"/>
<gene>
    <name evidence="11" type="ORF">DKR80_20445</name>
    <name evidence="10" type="ORF">FD413_04945</name>
    <name evidence="13" type="ORF">FKB17_03160</name>
    <name evidence="12" type="ORF">GDG80_16265</name>
</gene>
<dbReference type="InterPro" id="IPR029063">
    <property type="entry name" value="SAM-dependent_MTases_sf"/>
</dbReference>
<evidence type="ECO:0000313" key="10">
    <source>
        <dbReference type="EMBL" id="ECK9182045.1"/>
    </source>
</evidence>
<dbReference type="REBASE" id="308955">
    <property type="entry name" value="M.SenL41ORF10065P"/>
</dbReference>
<dbReference type="GO" id="GO:0008170">
    <property type="term" value="F:N-methyltransferase activity"/>
    <property type="evidence" value="ECO:0007669"/>
    <property type="project" value="InterPro"/>
</dbReference>
<dbReference type="GO" id="GO:0009307">
    <property type="term" value="P:DNA restriction-modification system"/>
    <property type="evidence" value="ECO:0007669"/>
    <property type="project" value="UniProtKB-KW"/>
</dbReference>
<dbReference type="Gene3D" id="3.40.50.150">
    <property type="entry name" value="Vaccinia Virus protein VP39"/>
    <property type="match status" value="2"/>
</dbReference>
<keyword evidence="4" id="KW-0949">S-adenosyl-L-methionine</keyword>
<dbReference type="GO" id="GO:0032259">
    <property type="term" value="P:methylation"/>
    <property type="evidence" value="ECO:0007669"/>
    <property type="project" value="UniProtKB-KW"/>
</dbReference>
<dbReference type="SUPFAM" id="SSF53335">
    <property type="entry name" value="S-adenosyl-L-methionine-dependent methyltransferases"/>
    <property type="match status" value="1"/>
</dbReference>